<protein>
    <recommendedName>
        <fullName evidence="1">Putative membrane protein insertion efficiency factor</fullName>
    </recommendedName>
</protein>
<dbReference type="GO" id="GO:0005886">
    <property type="term" value="C:plasma membrane"/>
    <property type="evidence" value="ECO:0007669"/>
    <property type="project" value="UniProtKB-SubCell"/>
</dbReference>
<proteinExistence type="inferred from homology"/>
<evidence type="ECO:0000313" key="3">
    <source>
        <dbReference type="Proteomes" id="UP000616114"/>
    </source>
</evidence>
<dbReference type="Pfam" id="PF01809">
    <property type="entry name" value="YidD"/>
    <property type="match status" value="1"/>
</dbReference>
<dbReference type="HAMAP" id="MF_00386">
    <property type="entry name" value="UPF0161_YidD"/>
    <property type="match status" value="1"/>
</dbReference>
<organism evidence="2 3">
    <name type="scientific">Sediminivirga luteola</name>
    <dbReference type="NCBI Taxonomy" id="1774748"/>
    <lineage>
        <taxon>Bacteria</taxon>
        <taxon>Bacillati</taxon>
        <taxon>Actinomycetota</taxon>
        <taxon>Actinomycetes</taxon>
        <taxon>Micrococcales</taxon>
        <taxon>Brevibacteriaceae</taxon>
        <taxon>Sediminivirga</taxon>
    </lineage>
</organism>
<comment type="similarity">
    <text evidence="1">Belongs to the UPF0161 family.</text>
</comment>
<evidence type="ECO:0000256" key="1">
    <source>
        <dbReference type="HAMAP-Rule" id="MF_00386"/>
    </source>
</evidence>
<reference evidence="2" key="1">
    <citation type="journal article" date="2014" name="Int. J. Syst. Evol. Microbiol.">
        <title>Complete genome sequence of Corynebacterium casei LMG S-19264T (=DSM 44701T), isolated from a smear-ripened cheese.</title>
        <authorList>
            <consortium name="US DOE Joint Genome Institute (JGI-PGF)"/>
            <person name="Walter F."/>
            <person name="Albersmeier A."/>
            <person name="Kalinowski J."/>
            <person name="Ruckert C."/>
        </authorList>
    </citation>
    <scope>NUCLEOTIDE SEQUENCE</scope>
    <source>
        <strain evidence="2">CGMCC 1.12785</strain>
    </source>
</reference>
<keyword evidence="3" id="KW-1185">Reference proteome</keyword>
<dbReference type="Proteomes" id="UP000616114">
    <property type="component" value="Unassembled WGS sequence"/>
</dbReference>
<dbReference type="NCBIfam" id="TIGR00278">
    <property type="entry name" value="membrane protein insertion efficiency factor YidD"/>
    <property type="match status" value="1"/>
</dbReference>
<reference evidence="2" key="2">
    <citation type="submission" date="2020-09" db="EMBL/GenBank/DDBJ databases">
        <authorList>
            <person name="Sun Q."/>
            <person name="Zhou Y."/>
        </authorList>
    </citation>
    <scope>NUCLEOTIDE SEQUENCE</scope>
    <source>
        <strain evidence="2">CGMCC 1.12785</strain>
    </source>
</reference>
<keyword evidence="1" id="KW-0472">Membrane</keyword>
<sequence>MSDRLPSSLPPAPGPSAGTMTRLGYLLRIGPRMPAVWFMRAYRATVSRTYGPVCKYYPSCSQYALDAFEHEGLLRGTMRTAWRLLRCNPWSSGGVDYVPGSVLDQRSKMLRGAPGPGDD</sequence>
<dbReference type="RefSeq" id="WP_188551147.1">
    <property type="nucleotide sequence ID" value="NZ_BMFY01000010.1"/>
</dbReference>
<dbReference type="SMART" id="SM01234">
    <property type="entry name" value="Haemolytic"/>
    <property type="match status" value="1"/>
</dbReference>
<gene>
    <name evidence="2" type="ORF">GCM10011333_24200</name>
</gene>
<comment type="subcellular location">
    <subcellularLocation>
        <location evidence="1">Cell membrane</location>
        <topology evidence="1">Peripheral membrane protein</topology>
        <orientation evidence="1">Cytoplasmic side</orientation>
    </subcellularLocation>
</comment>
<dbReference type="PANTHER" id="PTHR33383">
    <property type="entry name" value="MEMBRANE PROTEIN INSERTION EFFICIENCY FACTOR-RELATED"/>
    <property type="match status" value="1"/>
</dbReference>
<keyword evidence="1" id="KW-1003">Cell membrane</keyword>
<dbReference type="InterPro" id="IPR002696">
    <property type="entry name" value="Membr_insert_effic_factor_YidD"/>
</dbReference>
<dbReference type="AlphaFoldDB" id="A0A8J2TZB7"/>
<dbReference type="EMBL" id="BMFY01000010">
    <property type="protein sequence ID" value="GGA20206.1"/>
    <property type="molecule type" value="Genomic_DNA"/>
</dbReference>
<accession>A0A8J2TZB7</accession>
<evidence type="ECO:0000313" key="2">
    <source>
        <dbReference type="EMBL" id="GGA20206.1"/>
    </source>
</evidence>
<comment type="caution">
    <text evidence="2">The sequence shown here is derived from an EMBL/GenBank/DDBJ whole genome shotgun (WGS) entry which is preliminary data.</text>
</comment>
<name>A0A8J2TZB7_9MICO</name>
<dbReference type="PANTHER" id="PTHR33383:SF1">
    <property type="entry name" value="MEMBRANE PROTEIN INSERTION EFFICIENCY FACTOR-RELATED"/>
    <property type="match status" value="1"/>
</dbReference>
<comment type="function">
    <text evidence="1">Could be involved in insertion of integral membrane proteins into the membrane.</text>
</comment>